<dbReference type="EMBL" id="JAGMUU010000006">
    <property type="protein sequence ID" value="KAH7150371.1"/>
    <property type="molecule type" value="Genomic_DNA"/>
</dbReference>
<name>A0A9P9F1Y7_9HYPO</name>
<keyword evidence="2" id="KW-1185">Reference proteome</keyword>
<dbReference type="Proteomes" id="UP000717696">
    <property type="component" value="Unassembled WGS sequence"/>
</dbReference>
<sequence length="249" mass="28113">MRRNRKQPDRKLCTIPPPPRVVLCTHSDCDQGRPPKYVRQWCPDCCLSYHSCGCVHAAKECHLAECQPIVQTPVDPPVDWSPTMLRGERASKTIPPEGLATNSMISFARPAVGTWLLKQPQEDVIGIIIDTYRLRMSDMTALAETTTLRDMYSKARNCDVGLYHFLSAARKEGLLPSWWGDRTDNECQLRLEGLKNRGVLDCIDQDIVIDRYGKDASVPTQMRLLTATIYGSELAEFLALKTLRHTAQN</sequence>
<accession>A0A9P9F1Y7</accession>
<gene>
    <name evidence="1" type="ORF">B0J13DRAFT_287442</name>
</gene>
<proteinExistence type="predicted"/>
<evidence type="ECO:0000313" key="1">
    <source>
        <dbReference type="EMBL" id="KAH7150371.1"/>
    </source>
</evidence>
<protein>
    <submittedName>
        <fullName evidence="1">Uncharacterized protein</fullName>
    </submittedName>
</protein>
<comment type="caution">
    <text evidence="1">The sequence shown here is derived from an EMBL/GenBank/DDBJ whole genome shotgun (WGS) entry which is preliminary data.</text>
</comment>
<dbReference type="AlphaFoldDB" id="A0A9P9F1Y7"/>
<reference evidence="1" key="1">
    <citation type="journal article" date="2021" name="Nat. Commun.">
        <title>Genetic determinants of endophytism in the Arabidopsis root mycobiome.</title>
        <authorList>
            <person name="Mesny F."/>
            <person name="Miyauchi S."/>
            <person name="Thiergart T."/>
            <person name="Pickel B."/>
            <person name="Atanasova L."/>
            <person name="Karlsson M."/>
            <person name="Huettel B."/>
            <person name="Barry K.W."/>
            <person name="Haridas S."/>
            <person name="Chen C."/>
            <person name="Bauer D."/>
            <person name="Andreopoulos W."/>
            <person name="Pangilinan J."/>
            <person name="LaButti K."/>
            <person name="Riley R."/>
            <person name="Lipzen A."/>
            <person name="Clum A."/>
            <person name="Drula E."/>
            <person name="Henrissat B."/>
            <person name="Kohler A."/>
            <person name="Grigoriev I.V."/>
            <person name="Martin F.M."/>
            <person name="Hacquard S."/>
        </authorList>
    </citation>
    <scope>NUCLEOTIDE SEQUENCE</scope>
    <source>
        <strain evidence="1">MPI-CAGE-AT-0021</strain>
    </source>
</reference>
<dbReference type="OrthoDB" id="432970at2759"/>
<organism evidence="1 2">
    <name type="scientific">Dactylonectria estremocensis</name>
    <dbReference type="NCBI Taxonomy" id="1079267"/>
    <lineage>
        <taxon>Eukaryota</taxon>
        <taxon>Fungi</taxon>
        <taxon>Dikarya</taxon>
        <taxon>Ascomycota</taxon>
        <taxon>Pezizomycotina</taxon>
        <taxon>Sordariomycetes</taxon>
        <taxon>Hypocreomycetidae</taxon>
        <taxon>Hypocreales</taxon>
        <taxon>Nectriaceae</taxon>
        <taxon>Dactylonectria</taxon>
    </lineage>
</organism>
<evidence type="ECO:0000313" key="2">
    <source>
        <dbReference type="Proteomes" id="UP000717696"/>
    </source>
</evidence>